<organism evidence="3 4">
    <name type="scientific">Coemansia biformis</name>
    <dbReference type="NCBI Taxonomy" id="1286918"/>
    <lineage>
        <taxon>Eukaryota</taxon>
        <taxon>Fungi</taxon>
        <taxon>Fungi incertae sedis</taxon>
        <taxon>Zoopagomycota</taxon>
        <taxon>Kickxellomycotina</taxon>
        <taxon>Kickxellomycetes</taxon>
        <taxon>Kickxellales</taxon>
        <taxon>Kickxellaceae</taxon>
        <taxon>Coemansia</taxon>
    </lineage>
</organism>
<keyword evidence="1" id="KW-0812">Transmembrane</keyword>
<feature type="transmembrane region" description="Helical" evidence="1">
    <location>
        <begin position="114"/>
        <end position="134"/>
    </location>
</feature>
<accession>A0A9W7YA10</accession>
<keyword evidence="1" id="KW-0472">Membrane</keyword>
<dbReference type="OrthoDB" id="5592134at2759"/>
<dbReference type="Pfam" id="PF11970">
    <property type="entry name" value="GPR_Gpa2_C"/>
    <property type="match status" value="1"/>
</dbReference>
<evidence type="ECO:0000259" key="2">
    <source>
        <dbReference type="Pfam" id="PF11970"/>
    </source>
</evidence>
<dbReference type="InterPro" id="IPR022596">
    <property type="entry name" value="GPR1/2/3_C"/>
</dbReference>
<dbReference type="Proteomes" id="UP001143981">
    <property type="component" value="Unassembled WGS sequence"/>
</dbReference>
<name>A0A9W7YA10_9FUNG</name>
<feature type="transmembrane region" description="Helical" evidence="1">
    <location>
        <begin position="185"/>
        <end position="208"/>
    </location>
</feature>
<evidence type="ECO:0000256" key="1">
    <source>
        <dbReference type="SAM" id="Phobius"/>
    </source>
</evidence>
<gene>
    <name evidence="3" type="ORF">LPJ61_004959</name>
</gene>
<dbReference type="AlphaFoldDB" id="A0A9W7YA10"/>
<keyword evidence="4" id="KW-1185">Reference proteome</keyword>
<sequence length="213" mass="22932">LRSVFGGSLGDPHGSHPRYVSIYTCANYTGNFGALYRDCPADGSPRLVGSGTSSSDSFSSSAQVAYAESRTKLSSLEGGQWEAAVASCRSIRAASQLQADDGNCRVSRLFVYPLAYVAVWLPSLVYCIVSTYVYHAGFAGSGPAHARRSVDMSSLPAHWTAGMNANRAWPYYRSATEDVRGSAQLYWLAIIQALHLLNGAADAVLFWLTEDTL</sequence>
<feature type="non-terminal residue" evidence="3">
    <location>
        <position position="1"/>
    </location>
</feature>
<comment type="caution">
    <text evidence="3">The sequence shown here is derived from an EMBL/GenBank/DDBJ whole genome shotgun (WGS) entry which is preliminary data.</text>
</comment>
<keyword evidence="1" id="KW-1133">Transmembrane helix</keyword>
<evidence type="ECO:0000313" key="4">
    <source>
        <dbReference type="Proteomes" id="UP001143981"/>
    </source>
</evidence>
<proteinExistence type="predicted"/>
<evidence type="ECO:0000313" key="3">
    <source>
        <dbReference type="EMBL" id="KAJ1726786.1"/>
    </source>
</evidence>
<protein>
    <recommendedName>
        <fullName evidence="2">G protein-coupled receptor GPR1/2/3 C-terminal domain-containing protein</fullName>
    </recommendedName>
</protein>
<reference evidence="3" key="1">
    <citation type="submission" date="2022-07" db="EMBL/GenBank/DDBJ databases">
        <title>Phylogenomic reconstructions and comparative analyses of Kickxellomycotina fungi.</title>
        <authorList>
            <person name="Reynolds N.K."/>
            <person name="Stajich J.E."/>
            <person name="Barry K."/>
            <person name="Grigoriev I.V."/>
            <person name="Crous P."/>
            <person name="Smith M.E."/>
        </authorList>
    </citation>
    <scope>NUCLEOTIDE SEQUENCE</scope>
    <source>
        <strain evidence="3">BCRC 34381</strain>
    </source>
</reference>
<dbReference type="EMBL" id="JANBOI010001372">
    <property type="protein sequence ID" value="KAJ1726786.1"/>
    <property type="molecule type" value="Genomic_DNA"/>
</dbReference>
<feature type="domain" description="G protein-coupled receptor GPR1/2/3 C-terminal" evidence="2">
    <location>
        <begin position="106"/>
        <end position="132"/>
    </location>
</feature>